<sequence>MPDLRLKSVGYLASLDLLSRSWLLAACAITMKAQACQAGLAGATLCLSAAAG</sequence>
<dbReference type="HOGENOM" id="CLU_3080750_0_0_5"/>
<organism evidence="1 2">
    <name type="scientific">Ketogulonicigenium vulgare (strain WSH-001)</name>
    <dbReference type="NCBI Taxonomy" id="759362"/>
    <lineage>
        <taxon>Bacteria</taxon>
        <taxon>Pseudomonadati</taxon>
        <taxon>Pseudomonadota</taxon>
        <taxon>Alphaproteobacteria</taxon>
        <taxon>Rhodobacterales</taxon>
        <taxon>Roseobacteraceae</taxon>
        <taxon>Ketogulonicigenium</taxon>
    </lineage>
</organism>
<evidence type="ECO:0000313" key="1">
    <source>
        <dbReference type="EMBL" id="AEM42658.1"/>
    </source>
</evidence>
<keyword evidence="2" id="KW-1185">Reference proteome</keyword>
<dbReference type="EMBL" id="CP002019">
    <property type="protein sequence ID" value="AEM42658.1"/>
    <property type="molecule type" value="Genomic_DNA"/>
</dbReference>
<name>F9YBA6_KETVW</name>
<keyword evidence="1" id="KW-0614">Plasmid</keyword>
<proteinExistence type="predicted"/>
<accession>F9YBA6</accession>
<reference evidence="1 2" key="1">
    <citation type="journal article" date="2011" name="J. Bacteriol.">
        <title>Complete genome sequence of the industrial strain Ketogulonicigenium vulgare WSH-001.</title>
        <authorList>
            <person name="Liu L."/>
            <person name="Li Y."/>
            <person name="Zhang J."/>
            <person name="Zhou Z."/>
            <person name="Liu J."/>
            <person name="Li X."/>
            <person name="Zhou J."/>
            <person name="Du G."/>
            <person name="Wang L."/>
            <person name="Chen J."/>
        </authorList>
    </citation>
    <scope>NUCLEOTIDE SEQUENCE [LARGE SCALE GENOMIC DNA]</scope>
    <source>
        <strain evidence="1 2">WSH-001</strain>
        <plasmid evidence="2">pKVU_100</plasmid>
    </source>
</reference>
<dbReference type="Proteomes" id="UP000000692">
    <property type="component" value="Plasmid 1"/>
</dbReference>
<protein>
    <submittedName>
        <fullName evidence="1">Uncharacterized protein</fullName>
    </submittedName>
</protein>
<dbReference type="KEGG" id="kvl:KVU_PA0241"/>
<dbReference type="AlphaFoldDB" id="F9YBA6"/>
<gene>
    <name evidence="1" type="ordered locus">KVU_PA0241</name>
</gene>
<evidence type="ECO:0000313" key="2">
    <source>
        <dbReference type="Proteomes" id="UP000000692"/>
    </source>
</evidence>
<geneLocation type="plasmid" evidence="2">
    <name>pKVU_100</name>
</geneLocation>